<organism evidence="2 3">
    <name type="scientific">Carex littledalei</name>
    <dbReference type="NCBI Taxonomy" id="544730"/>
    <lineage>
        <taxon>Eukaryota</taxon>
        <taxon>Viridiplantae</taxon>
        <taxon>Streptophyta</taxon>
        <taxon>Embryophyta</taxon>
        <taxon>Tracheophyta</taxon>
        <taxon>Spermatophyta</taxon>
        <taxon>Magnoliopsida</taxon>
        <taxon>Liliopsida</taxon>
        <taxon>Poales</taxon>
        <taxon>Cyperaceae</taxon>
        <taxon>Cyperoideae</taxon>
        <taxon>Cariceae</taxon>
        <taxon>Carex</taxon>
        <taxon>Carex subgen. Euthyceras</taxon>
    </lineage>
</organism>
<dbReference type="Proteomes" id="UP000623129">
    <property type="component" value="Unassembled WGS sequence"/>
</dbReference>
<comment type="caution">
    <text evidence="2">The sequence shown here is derived from an EMBL/GenBank/DDBJ whole genome shotgun (WGS) entry which is preliminary data.</text>
</comment>
<proteinExistence type="predicted"/>
<reference evidence="2" key="1">
    <citation type="submission" date="2020-01" db="EMBL/GenBank/DDBJ databases">
        <title>Genome sequence of Kobresia littledalei, the first chromosome-level genome in the family Cyperaceae.</title>
        <authorList>
            <person name="Qu G."/>
        </authorList>
    </citation>
    <scope>NUCLEOTIDE SEQUENCE</scope>
    <source>
        <strain evidence="2">C.B.Clarke</strain>
        <tissue evidence="2">Leaf</tissue>
    </source>
</reference>
<name>A0A833VDW9_9POAL</name>
<sequence>MAVGCCLCGFVPFSVIAAFVPIYLTCGLRAGYGVDCCWILVFLADLYWYRTSTGTVTFGAGLLLFFWSISLAVLGLWSCSKVFDGEMNYAGMQPQKQQRWKRASSSRVKSITLSDIEKHYDLPLAKAAEKLVK</sequence>
<keyword evidence="1" id="KW-1133">Transmembrane helix</keyword>
<keyword evidence="1" id="KW-0812">Transmembrane</keyword>
<evidence type="ECO:0000313" key="3">
    <source>
        <dbReference type="Proteomes" id="UP000623129"/>
    </source>
</evidence>
<gene>
    <name evidence="2" type="ORF">FCM35_KLT14236</name>
</gene>
<accession>A0A833VDW9</accession>
<keyword evidence="3" id="KW-1185">Reference proteome</keyword>
<evidence type="ECO:0000313" key="2">
    <source>
        <dbReference type="EMBL" id="KAF3322020.1"/>
    </source>
</evidence>
<dbReference type="AlphaFoldDB" id="A0A833VDW9"/>
<evidence type="ECO:0000256" key="1">
    <source>
        <dbReference type="SAM" id="Phobius"/>
    </source>
</evidence>
<feature type="transmembrane region" description="Helical" evidence="1">
    <location>
        <begin position="56"/>
        <end position="77"/>
    </location>
</feature>
<protein>
    <submittedName>
        <fullName evidence="2">Uncharacterized protein</fullName>
    </submittedName>
</protein>
<keyword evidence="1" id="KW-0472">Membrane</keyword>
<dbReference type="EMBL" id="SWLB01000026">
    <property type="protein sequence ID" value="KAF3322020.1"/>
    <property type="molecule type" value="Genomic_DNA"/>
</dbReference>